<dbReference type="InterPro" id="IPR050173">
    <property type="entry name" value="ABC_transporter_C-like"/>
</dbReference>
<dbReference type="FunFam" id="1.20.1560.10:FF:000013">
    <property type="entry name" value="ABC transporter C family member 2"/>
    <property type="match status" value="1"/>
</dbReference>
<dbReference type="InterPro" id="IPR036640">
    <property type="entry name" value="ABC1_TM_sf"/>
</dbReference>
<keyword evidence="3 9" id="KW-0812">Transmembrane</keyword>
<dbReference type="PROSITE" id="PS50929">
    <property type="entry name" value="ABC_TM1F"/>
    <property type="match status" value="1"/>
</dbReference>
<evidence type="ECO:0000256" key="6">
    <source>
        <dbReference type="ARBA" id="ARBA00022840"/>
    </source>
</evidence>
<feature type="transmembrane region" description="Helical" evidence="9">
    <location>
        <begin position="166"/>
        <end position="197"/>
    </location>
</feature>
<evidence type="ECO:0000313" key="11">
    <source>
        <dbReference type="EMBL" id="RKO83429.1"/>
    </source>
</evidence>
<dbReference type="GO" id="GO:0012505">
    <property type="term" value="C:endomembrane system"/>
    <property type="evidence" value="ECO:0007669"/>
    <property type="project" value="UniProtKB-SubCell"/>
</dbReference>
<comment type="subcellular location">
    <subcellularLocation>
        <location evidence="1">Endomembrane system</location>
        <topology evidence="1">Multi-pass membrane protein</topology>
    </subcellularLocation>
</comment>
<keyword evidence="8 9" id="KW-0472">Membrane</keyword>
<evidence type="ECO:0000313" key="12">
    <source>
        <dbReference type="Proteomes" id="UP000269721"/>
    </source>
</evidence>
<dbReference type="Pfam" id="PF00664">
    <property type="entry name" value="ABC_membrane"/>
    <property type="match status" value="1"/>
</dbReference>
<keyword evidence="7 9" id="KW-1133">Transmembrane helix</keyword>
<dbReference type="PANTHER" id="PTHR24223">
    <property type="entry name" value="ATP-BINDING CASSETTE SUB-FAMILY C"/>
    <property type="match status" value="1"/>
</dbReference>
<sequence length="323" mass="35896">MIKDHAVDERKETDIPVTADLDTAAHDDVKKASDGSSIIAAEDQETGSVKWKTVKTYVKFAGLFNAAKSVCGFWISWWTSDRFTESLDWYLAVYVGLGVAQGLCLVLFNWIIISGTYKVSVTMHRNALEGILRAPMSFFDSQPIGRILNRFSNDIDAIDQNLWLSVFIYFCAAFGLACNLITISIVSYYMLGLYYLLMSFYRSSNRELKRLSSTLRSPLFAHTSESLAGVPTIRTYGAQQRFVERQQQLMDHSNSPEYIQLSSLVWVQLRAETLAHISVLVLCLIATGGRISPSLAGVAFTNSIALSGKLNLLLTATTQLEAA</sequence>
<dbReference type="GO" id="GO:0016020">
    <property type="term" value="C:membrane"/>
    <property type="evidence" value="ECO:0007669"/>
    <property type="project" value="InterPro"/>
</dbReference>
<evidence type="ECO:0000256" key="4">
    <source>
        <dbReference type="ARBA" id="ARBA00022737"/>
    </source>
</evidence>
<gene>
    <name evidence="11" type="ORF">BDK51DRAFT_31407</name>
</gene>
<evidence type="ECO:0000256" key="2">
    <source>
        <dbReference type="ARBA" id="ARBA00022448"/>
    </source>
</evidence>
<dbReference type="Gene3D" id="1.20.1560.10">
    <property type="entry name" value="ABC transporter type 1, transmembrane domain"/>
    <property type="match status" value="1"/>
</dbReference>
<dbReference type="SUPFAM" id="SSF90123">
    <property type="entry name" value="ABC transporter transmembrane region"/>
    <property type="match status" value="1"/>
</dbReference>
<dbReference type="GO" id="GO:0005524">
    <property type="term" value="F:ATP binding"/>
    <property type="evidence" value="ECO:0007669"/>
    <property type="project" value="UniProtKB-KW"/>
</dbReference>
<feature type="transmembrane region" description="Helical" evidence="9">
    <location>
        <begin position="89"/>
        <end position="113"/>
    </location>
</feature>
<dbReference type="AlphaFoldDB" id="A0A4P9VUY3"/>
<keyword evidence="12" id="KW-1185">Reference proteome</keyword>
<keyword evidence="5" id="KW-0547">Nucleotide-binding</keyword>
<dbReference type="Proteomes" id="UP000269721">
    <property type="component" value="Unassembled WGS sequence"/>
</dbReference>
<feature type="domain" description="ABC transmembrane type-1" evidence="10">
    <location>
        <begin position="72"/>
        <end position="322"/>
    </location>
</feature>
<keyword evidence="4" id="KW-0677">Repeat</keyword>
<evidence type="ECO:0000259" key="10">
    <source>
        <dbReference type="PROSITE" id="PS50929"/>
    </source>
</evidence>
<keyword evidence="6" id="KW-0067">ATP-binding</keyword>
<evidence type="ECO:0000256" key="3">
    <source>
        <dbReference type="ARBA" id="ARBA00022692"/>
    </source>
</evidence>
<protein>
    <submittedName>
        <fullName evidence="11">ABC transporter type 1, transmembrane domain-containing protein</fullName>
    </submittedName>
</protein>
<dbReference type="InterPro" id="IPR011527">
    <property type="entry name" value="ABC1_TM_dom"/>
</dbReference>
<proteinExistence type="predicted"/>
<accession>A0A4P9VUY3</accession>
<evidence type="ECO:0000256" key="9">
    <source>
        <dbReference type="SAM" id="Phobius"/>
    </source>
</evidence>
<dbReference type="EMBL" id="ML001249">
    <property type="protein sequence ID" value="RKO83429.1"/>
    <property type="molecule type" value="Genomic_DNA"/>
</dbReference>
<reference evidence="12" key="1">
    <citation type="journal article" date="2018" name="Nat. Microbiol.">
        <title>Leveraging single-cell genomics to expand the fungal tree of life.</title>
        <authorList>
            <person name="Ahrendt S.R."/>
            <person name="Quandt C.A."/>
            <person name="Ciobanu D."/>
            <person name="Clum A."/>
            <person name="Salamov A."/>
            <person name="Andreopoulos B."/>
            <person name="Cheng J.F."/>
            <person name="Woyke T."/>
            <person name="Pelin A."/>
            <person name="Henrissat B."/>
            <person name="Reynolds N.K."/>
            <person name="Benny G.L."/>
            <person name="Smith M.E."/>
            <person name="James T.Y."/>
            <person name="Grigoriev I.V."/>
        </authorList>
    </citation>
    <scope>NUCLEOTIDE SEQUENCE [LARGE SCALE GENOMIC DNA]</scope>
</reference>
<feature type="transmembrane region" description="Helical" evidence="9">
    <location>
        <begin position="57"/>
        <end position="77"/>
    </location>
</feature>
<dbReference type="OrthoDB" id="2142782at2759"/>
<name>A0A4P9VUY3_9FUNG</name>
<evidence type="ECO:0000256" key="5">
    <source>
        <dbReference type="ARBA" id="ARBA00022741"/>
    </source>
</evidence>
<feature type="non-terminal residue" evidence="11">
    <location>
        <position position="323"/>
    </location>
</feature>
<evidence type="ECO:0000256" key="7">
    <source>
        <dbReference type="ARBA" id="ARBA00022989"/>
    </source>
</evidence>
<organism evidence="11 12">
    <name type="scientific">Blyttiomyces helicus</name>
    <dbReference type="NCBI Taxonomy" id="388810"/>
    <lineage>
        <taxon>Eukaryota</taxon>
        <taxon>Fungi</taxon>
        <taxon>Fungi incertae sedis</taxon>
        <taxon>Chytridiomycota</taxon>
        <taxon>Chytridiomycota incertae sedis</taxon>
        <taxon>Chytridiomycetes</taxon>
        <taxon>Chytridiomycetes incertae sedis</taxon>
        <taxon>Blyttiomyces</taxon>
    </lineage>
</organism>
<evidence type="ECO:0000256" key="8">
    <source>
        <dbReference type="ARBA" id="ARBA00023136"/>
    </source>
</evidence>
<dbReference type="GO" id="GO:0140359">
    <property type="term" value="F:ABC-type transporter activity"/>
    <property type="evidence" value="ECO:0007669"/>
    <property type="project" value="InterPro"/>
</dbReference>
<evidence type="ECO:0000256" key="1">
    <source>
        <dbReference type="ARBA" id="ARBA00004127"/>
    </source>
</evidence>
<keyword evidence="2" id="KW-0813">Transport</keyword>
<dbReference type="PANTHER" id="PTHR24223:SF443">
    <property type="entry name" value="MULTIDRUG-RESISTANCE LIKE PROTEIN 1, ISOFORM I"/>
    <property type="match status" value="1"/>
</dbReference>